<keyword evidence="7 9" id="KW-0057">Aromatic amino acid biosynthesis</keyword>
<dbReference type="GO" id="GO:0004425">
    <property type="term" value="F:indole-3-glycerol-phosphate synthase activity"/>
    <property type="evidence" value="ECO:0007669"/>
    <property type="project" value="UniProtKB-UniRule"/>
</dbReference>
<evidence type="ECO:0000256" key="5">
    <source>
        <dbReference type="ARBA" id="ARBA00022793"/>
    </source>
</evidence>
<evidence type="ECO:0000259" key="10">
    <source>
        <dbReference type="Pfam" id="PF00218"/>
    </source>
</evidence>
<dbReference type="Gene3D" id="3.20.20.70">
    <property type="entry name" value="Aldolase class I"/>
    <property type="match status" value="1"/>
</dbReference>
<dbReference type="UniPathway" id="UPA00035">
    <property type="reaction ID" value="UER00043"/>
</dbReference>
<evidence type="ECO:0000256" key="1">
    <source>
        <dbReference type="ARBA" id="ARBA00001633"/>
    </source>
</evidence>
<evidence type="ECO:0000256" key="4">
    <source>
        <dbReference type="ARBA" id="ARBA00022605"/>
    </source>
</evidence>
<sequence>MILDTLAASTRKRVEAAKENIPLSTIMDLASQASESEREVPLTCVQRNVSKESVFSFEKALKAPGMSFICEVKKASPSKGLIASDFPYVDIAKDYEAAGSAAISVLTEPEYFLGSNEYLKEIRRHVSVPLLRKDFTVDPYQIFEAKVIGASAVLLICALLDTETLRTGIHLCDSLGMSALVEAHDEEEIKSALRAGARIIGVNNRNLKTFSVDFSNSIRLRSLVPNDVLFIAESGVKSADDIRLLHEAGVDGVLIGETLMRSADKKKILDSWKQACGERNTGSHAEGREGVRT</sequence>
<dbReference type="HAMAP" id="MF_00134_B">
    <property type="entry name" value="IGPS_B"/>
    <property type="match status" value="1"/>
</dbReference>
<dbReference type="PANTHER" id="PTHR22854:SF2">
    <property type="entry name" value="INDOLE-3-GLYCEROL-PHOSPHATE SYNTHASE"/>
    <property type="match status" value="1"/>
</dbReference>
<dbReference type="GO" id="GO:0000162">
    <property type="term" value="P:L-tryptophan biosynthetic process"/>
    <property type="evidence" value="ECO:0007669"/>
    <property type="project" value="UniProtKB-UniRule"/>
</dbReference>
<keyword evidence="8 9" id="KW-0456">Lyase</keyword>
<dbReference type="EMBL" id="CYZE01000008">
    <property type="protein sequence ID" value="CUO57789.1"/>
    <property type="molecule type" value="Genomic_DNA"/>
</dbReference>
<evidence type="ECO:0000313" key="12">
    <source>
        <dbReference type="Proteomes" id="UP000095651"/>
    </source>
</evidence>
<evidence type="ECO:0000256" key="3">
    <source>
        <dbReference type="ARBA" id="ARBA00008737"/>
    </source>
</evidence>
<evidence type="ECO:0000313" key="11">
    <source>
        <dbReference type="EMBL" id="CUO57789.1"/>
    </source>
</evidence>
<evidence type="ECO:0000256" key="6">
    <source>
        <dbReference type="ARBA" id="ARBA00022822"/>
    </source>
</evidence>
<keyword evidence="5 9" id="KW-0210">Decarboxylase</keyword>
<dbReference type="InterPro" id="IPR011060">
    <property type="entry name" value="RibuloseP-bd_barrel"/>
</dbReference>
<dbReference type="PANTHER" id="PTHR22854">
    <property type="entry name" value="TRYPTOPHAN BIOSYNTHESIS PROTEIN"/>
    <property type="match status" value="1"/>
</dbReference>
<dbReference type="Proteomes" id="UP000095651">
    <property type="component" value="Unassembled WGS sequence"/>
</dbReference>
<dbReference type="GO" id="GO:0004640">
    <property type="term" value="F:phosphoribosylanthranilate isomerase activity"/>
    <property type="evidence" value="ECO:0007669"/>
    <property type="project" value="TreeGrafter"/>
</dbReference>
<organism evidence="11 12">
    <name type="scientific">Hungatella hathewayi</name>
    <dbReference type="NCBI Taxonomy" id="154046"/>
    <lineage>
        <taxon>Bacteria</taxon>
        <taxon>Bacillati</taxon>
        <taxon>Bacillota</taxon>
        <taxon>Clostridia</taxon>
        <taxon>Lachnospirales</taxon>
        <taxon>Lachnospiraceae</taxon>
        <taxon>Hungatella</taxon>
    </lineage>
</organism>
<reference evidence="11 12" key="1">
    <citation type="submission" date="2015-09" db="EMBL/GenBank/DDBJ databases">
        <authorList>
            <consortium name="Pathogen Informatics"/>
        </authorList>
    </citation>
    <scope>NUCLEOTIDE SEQUENCE [LARGE SCALE GENOMIC DNA]</scope>
    <source>
        <strain evidence="11 12">2789STDY5608850</strain>
    </source>
</reference>
<dbReference type="SUPFAM" id="SSF51366">
    <property type="entry name" value="Ribulose-phoshate binding barrel"/>
    <property type="match status" value="1"/>
</dbReference>
<evidence type="ECO:0000256" key="8">
    <source>
        <dbReference type="ARBA" id="ARBA00023239"/>
    </source>
</evidence>
<dbReference type="FunFam" id="3.20.20.70:FF:000024">
    <property type="entry name" value="Indole-3-glycerol phosphate synthase"/>
    <property type="match status" value="1"/>
</dbReference>
<evidence type="ECO:0000256" key="2">
    <source>
        <dbReference type="ARBA" id="ARBA00004696"/>
    </source>
</evidence>
<dbReference type="InterPro" id="IPR045186">
    <property type="entry name" value="Indole-3-glycerol_P_synth"/>
</dbReference>
<dbReference type="RefSeq" id="WP_055656753.1">
    <property type="nucleotide sequence ID" value="NZ_CABIXC010000008.1"/>
</dbReference>
<evidence type="ECO:0000256" key="9">
    <source>
        <dbReference type="HAMAP-Rule" id="MF_00134"/>
    </source>
</evidence>
<comment type="similarity">
    <text evidence="3 9">Belongs to the TrpC family.</text>
</comment>
<dbReference type="CDD" id="cd00331">
    <property type="entry name" value="IGPS"/>
    <property type="match status" value="1"/>
</dbReference>
<gene>
    <name evidence="9 11" type="primary">trpC</name>
    <name evidence="11" type="ORF">ERS852407_03255</name>
</gene>
<dbReference type="AlphaFoldDB" id="A0A174GA94"/>
<feature type="domain" description="Indole-3-glycerol phosphate synthase" evidence="10">
    <location>
        <begin position="33"/>
        <end position="268"/>
    </location>
</feature>
<comment type="pathway">
    <text evidence="2 9">Amino-acid biosynthesis; L-tryptophan biosynthesis; L-tryptophan from chorismate: step 4/5.</text>
</comment>
<dbReference type="Pfam" id="PF00218">
    <property type="entry name" value="IGPS"/>
    <property type="match status" value="1"/>
</dbReference>
<dbReference type="InterPro" id="IPR013785">
    <property type="entry name" value="Aldolase_TIM"/>
</dbReference>
<proteinExistence type="inferred from homology"/>
<dbReference type="NCBIfam" id="NF001377">
    <property type="entry name" value="PRK00278.2-4"/>
    <property type="match status" value="1"/>
</dbReference>
<dbReference type="InterPro" id="IPR001468">
    <property type="entry name" value="Indole-3-GlycerolPSynthase_CS"/>
</dbReference>
<keyword evidence="4 9" id="KW-0028">Amino-acid biosynthesis</keyword>
<name>A0A174GA94_9FIRM</name>
<keyword evidence="6 9" id="KW-0822">Tryptophan biosynthesis</keyword>
<dbReference type="InterPro" id="IPR013798">
    <property type="entry name" value="Indole-3-glycerol_P_synth_dom"/>
</dbReference>
<evidence type="ECO:0000256" key="7">
    <source>
        <dbReference type="ARBA" id="ARBA00023141"/>
    </source>
</evidence>
<comment type="catalytic activity">
    <reaction evidence="1 9">
        <text>1-(2-carboxyphenylamino)-1-deoxy-D-ribulose 5-phosphate + H(+) = (1S,2R)-1-C-(indol-3-yl)glycerol 3-phosphate + CO2 + H2O</text>
        <dbReference type="Rhea" id="RHEA:23476"/>
        <dbReference type="ChEBI" id="CHEBI:15377"/>
        <dbReference type="ChEBI" id="CHEBI:15378"/>
        <dbReference type="ChEBI" id="CHEBI:16526"/>
        <dbReference type="ChEBI" id="CHEBI:58613"/>
        <dbReference type="ChEBI" id="CHEBI:58866"/>
        <dbReference type="EC" id="4.1.1.48"/>
    </reaction>
</comment>
<protein>
    <recommendedName>
        <fullName evidence="9">Indole-3-glycerol phosphate synthase</fullName>
        <shortName evidence="9">IGPS</shortName>
        <ecNumber evidence="9">4.1.1.48</ecNumber>
    </recommendedName>
</protein>
<dbReference type="EC" id="4.1.1.48" evidence="9"/>
<accession>A0A174GA94</accession>
<dbReference type="PROSITE" id="PS00614">
    <property type="entry name" value="IGPS"/>
    <property type="match status" value="1"/>
</dbReference>